<dbReference type="STRING" id="1336235.GCA_000518785_00190"/>
<proteinExistence type="predicted"/>
<keyword evidence="1" id="KW-0472">Membrane</keyword>
<keyword evidence="1" id="KW-1133">Transmembrane helix</keyword>
<dbReference type="AlphaFoldDB" id="A0A376AI73"/>
<dbReference type="Proteomes" id="UP000254764">
    <property type="component" value="Unassembled WGS sequence"/>
</dbReference>
<accession>A0A376AI73</accession>
<feature type="transmembrane region" description="Helical" evidence="1">
    <location>
        <begin position="20"/>
        <end position="39"/>
    </location>
</feature>
<organism evidence="3 4">
    <name type="scientific">Ciceribacter selenitireducens ATCC BAA-1503</name>
    <dbReference type="NCBI Taxonomy" id="1336235"/>
    <lineage>
        <taxon>Bacteria</taxon>
        <taxon>Pseudomonadati</taxon>
        <taxon>Pseudomonadota</taxon>
        <taxon>Alphaproteobacteria</taxon>
        <taxon>Hyphomicrobiales</taxon>
        <taxon>Rhizobiaceae</taxon>
        <taxon>Ciceribacter</taxon>
    </lineage>
</organism>
<keyword evidence="4" id="KW-1185">Reference proteome</keyword>
<dbReference type="InterPro" id="IPR012429">
    <property type="entry name" value="HGSNAT_cat"/>
</dbReference>
<evidence type="ECO:0000313" key="4">
    <source>
        <dbReference type="Proteomes" id="UP000254764"/>
    </source>
</evidence>
<gene>
    <name evidence="3" type="ORF">RHIZ70_3055</name>
</gene>
<feature type="transmembrane region" description="Helical" evidence="1">
    <location>
        <begin position="228"/>
        <end position="249"/>
    </location>
</feature>
<feature type="transmembrane region" description="Helical" evidence="1">
    <location>
        <begin position="59"/>
        <end position="81"/>
    </location>
</feature>
<feature type="transmembrane region" description="Helical" evidence="1">
    <location>
        <begin position="93"/>
        <end position="110"/>
    </location>
</feature>
<keyword evidence="1" id="KW-0812">Transmembrane</keyword>
<dbReference type="EMBL" id="UEYP01000004">
    <property type="protein sequence ID" value="SSC67347.1"/>
    <property type="molecule type" value="Genomic_DNA"/>
</dbReference>
<feature type="domain" description="Heparan-alpha-glucosaminide N-acetyltransferase catalytic" evidence="2">
    <location>
        <begin position="17"/>
        <end position="236"/>
    </location>
</feature>
<evidence type="ECO:0000313" key="3">
    <source>
        <dbReference type="EMBL" id="SSC67347.1"/>
    </source>
</evidence>
<feature type="transmembrane region" description="Helical" evidence="1">
    <location>
        <begin position="184"/>
        <end position="208"/>
    </location>
</feature>
<protein>
    <recommendedName>
        <fullName evidence="2">Heparan-alpha-glucosaminide N-acetyltransferase catalytic domain-containing protein</fullName>
    </recommendedName>
</protein>
<dbReference type="Pfam" id="PF07786">
    <property type="entry name" value="HGSNAT_cat"/>
    <property type="match status" value="1"/>
</dbReference>
<dbReference type="RefSeq" id="WP_235842188.1">
    <property type="nucleotide sequence ID" value="NZ_UEYP01000004.1"/>
</dbReference>
<name>A0A376AI73_9HYPH</name>
<feature type="transmembrane region" description="Helical" evidence="1">
    <location>
        <begin position="116"/>
        <end position="135"/>
    </location>
</feature>
<sequence length="323" mass="34480">MAPDQQTTAQGLPTSRRIEALDAARGLALIAMATYHLTWDFEFFGYLEPGTATSGWLKIYARAIASSFLFLAGFSLVLAHFPELKARSFAKRLAVIVAAAAAITVATAVAMPESMIFFGILHAIAAGSLVGLAFLRLPPPVTLAAAAAAIALPNFYRSEIFDAPALLFVGLSQHLPRSNDYVPLLPWVGALLTGIAAARIAIASGWLSRLAGLPAGPSWLRLAGRNSLIVYLLHQPLLIAVVFLISIIAPPQKRDPMQSYLASCENACLAEGSDAALCQRFCACTLDRLQQQSLLSPLQSGAILPDQDERILELARECSAISQ</sequence>
<evidence type="ECO:0000256" key="1">
    <source>
        <dbReference type="SAM" id="Phobius"/>
    </source>
</evidence>
<evidence type="ECO:0000259" key="2">
    <source>
        <dbReference type="Pfam" id="PF07786"/>
    </source>
</evidence>
<reference evidence="4" key="1">
    <citation type="submission" date="2018-07" db="EMBL/GenBank/DDBJ databases">
        <authorList>
            <person name="Peiro R."/>
            <person name="Begona"/>
            <person name="Cbmso G."/>
            <person name="Lopez M."/>
            <person name="Gonzalez S."/>
        </authorList>
    </citation>
    <scope>NUCLEOTIDE SEQUENCE [LARGE SCALE GENOMIC DNA]</scope>
</reference>